<dbReference type="AlphaFoldDB" id="A0A2P7S054"/>
<reference evidence="1 2" key="1">
    <citation type="submission" date="2018-03" db="EMBL/GenBank/DDBJ databases">
        <title>The draft genome of Mesorhizobium soli JCM 19897.</title>
        <authorList>
            <person name="Li L."/>
            <person name="Liu L."/>
            <person name="Liang L."/>
            <person name="Wang T."/>
            <person name="Zhang X."/>
        </authorList>
    </citation>
    <scope>NUCLEOTIDE SEQUENCE [LARGE SCALE GENOMIC DNA]</scope>
    <source>
        <strain evidence="1 2">JCM 19897</strain>
    </source>
</reference>
<gene>
    <name evidence="1" type="ORF">C7I85_26365</name>
</gene>
<protein>
    <submittedName>
        <fullName evidence="1">Uncharacterized protein</fullName>
    </submittedName>
</protein>
<keyword evidence="2" id="KW-1185">Reference proteome</keyword>
<proteinExistence type="predicted"/>
<dbReference type="Proteomes" id="UP000240653">
    <property type="component" value="Unassembled WGS sequence"/>
</dbReference>
<evidence type="ECO:0000313" key="1">
    <source>
        <dbReference type="EMBL" id="PSJ55812.1"/>
    </source>
</evidence>
<dbReference type="EMBL" id="PXYL01000022">
    <property type="protein sequence ID" value="PSJ55812.1"/>
    <property type="molecule type" value="Genomic_DNA"/>
</dbReference>
<name>A0A2P7S054_9HYPH</name>
<comment type="caution">
    <text evidence="1">The sequence shown here is derived from an EMBL/GenBank/DDBJ whole genome shotgun (WGS) entry which is preliminary data.</text>
</comment>
<accession>A0A2P7S054</accession>
<sequence>MLDRADVVVLPETWPFRARFPLAETLEWMTEVLGSRTGEQRLALRSAPRQSFSYSVRLSIADYARGAAFARRRVGTVIGVPVWAEGIDLAVDIAATASILPVDTTAGDWRVNGGVMIWERSDKFVVARITSVSPDSLELLAPIGLDFQKPAIIPLRFALVPEGFSVDRNTTYSDVGTKFLVTDNIDLAAAYVSTYPKYQGLDVVTEAPLLVANVSDSIVRSMELNDNGFGPIVVETLRSYVDFGQTVSFMESRPSGVWKRRKWLHSLRGKQKPFWLPTFNQDILLQANIGAAATTALVRSIGHPSSYIGRHVMILLKDGTRLQRQITNAGASDGGNDTIVISSSLGKSAAPADVALFCFISRVRLNSDSVSIDHKYIDASVVNIPVIEVPA</sequence>
<organism evidence="1 2">
    <name type="scientific">Pseudaminobacter soli</name>
    <name type="common">ex Li et al. 2025</name>
    <dbReference type="NCBI Taxonomy" id="1295366"/>
    <lineage>
        <taxon>Bacteria</taxon>
        <taxon>Pseudomonadati</taxon>
        <taxon>Pseudomonadota</taxon>
        <taxon>Alphaproteobacteria</taxon>
        <taxon>Hyphomicrobiales</taxon>
        <taxon>Phyllobacteriaceae</taxon>
        <taxon>Pseudaminobacter</taxon>
    </lineage>
</organism>
<evidence type="ECO:0000313" key="2">
    <source>
        <dbReference type="Proteomes" id="UP000240653"/>
    </source>
</evidence>